<name>A0A8H6ZFE6_9AGAR</name>
<gene>
    <name evidence="2" type="ORF">MSAN_00224200</name>
</gene>
<dbReference type="OrthoDB" id="3053737at2759"/>
<sequence>MKIASGLAEDLQTAQKKYLENKDHYIGLTISFKDRVPEWEKMGRKSYKDGKEAGTPRLIQIPWILWQDPTHGESLHARYQQQYHLDPDAEEQDKGQPDGFEQDSEEEEDELTHTELLQWKLHLAQAYFNELGDEEQARIQEEWEAIFIR</sequence>
<feature type="compositionally biased region" description="Acidic residues" evidence="1">
    <location>
        <begin position="100"/>
        <end position="110"/>
    </location>
</feature>
<protein>
    <submittedName>
        <fullName evidence="2">Uncharacterized protein</fullName>
    </submittedName>
</protein>
<evidence type="ECO:0000313" key="3">
    <source>
        <dbReference type="Proteomes" id="UP000623467"/>
    </source>
</evidence>
<organism evidence="2 3">
    <name type="scientific">Mycena sanguinolenta</name>
    <dbReference type="NCBI Taxonomy" id="230812"/>
    <lineage>
        <taxon>Eukaryota</taxon>
        <taxon>Fungi</taxon>
        <taxon>Dikarya</taxon>
        <taxon>Basidiomycota</taxon>
        <taxon>Agaricomycotina</taxon>
        <taxon>Agaricomycetes</taxon>
        <taxon>Agaricomycetidae</taxon>
        <taxon>Agaricales</taxon>
        <taxon>Marasmiineae</taxon>
        <taxon>Mycenaceae</taxon>
        <taxon>Mycena</taxon>
    </lineage>
</organism>
<comment type="caution">
    <text evidence="2">The sequence shown here is derived from an EMBL/GenBank/DDBJ whole genome shotgun (WGS) entry which is preliminary data.</text>
</comment>
<reference evidence="2" key="1">
    <citation type="submission" date="2020-05" db="EMBL/GenBank/DDBJ databases">
        <title>Mycena genomes resolve the evolution of fungal bioluminescence.</title>
        <authorList>
            <person name="Tsai I.J."/>
        </authorList>
    </citation>
    <scope>NUCLEOTIDE SEQUENCE</scope>
    <source>
        <strain evidence="2">160909Yilan</strain>
    </source>
</reference>
<feature type="region of interest" description="Disordered" evidence="1">
    <location>
        <begin position="77"/>
        <end position="111"/>
    </location>
</feature>
<evidence type="ECO:0000256" key="1">
    <source>
        <dbReference type="SAM" id="MobiDB-lite"/>
    </source>
</evidence>
<evidence type="ECO:0000313" key="2">
    <source>
        <dbReference type="EMBL" id="KAF7378003.1"/>
    </source>
</evidence>
<proteinExistence type="predicted"/>
<dbReference type="Proteomes" id="UP000623467">
    <property type="component" value="Unassembled WGS sequence"/>
</dbReference>
<accession>A0A8H6ZFE6</accession>
<keyword evidence="3" id="KW-1185">Reference proteome</keyword>
<dbReference type="EMBL" id="JACAZH010000001">
    <property type="protein sequence ID" value="KAF7378003.1"/>
    <property type="molecule type" value="Genomic_DNA"/>
</dbReference>
<dbReference type="AlphaFoldDB" id="A0A8H6ZFE6"/>